<dbReference type="Pfam" id="PF06094">
    <property type="entry name" value="GGACT"/>
    <property type="match status" value="1"/>
</dbReference>
<proteinExistence type="predicted"/>
<evidence type="ECO:0000313" key="2">
    <source>
        <dbReference type="EMBL" id="MFC7268817.1"/>
    </source>
</evidence>
<name>A0ABW2HBX8_9MICO</name>
<organism evidence="2 3">
    <name type="scientific">Microbacterium fluvii</name>
    <dbReference type="NCBI Taxonomy" id="415215"/>
    <lineage>
        <taxon>Bacteria</taxon>
        <taxon>Bacillati</taxon>
        <taxon>Actinomycetota</taxon>
        <taxon>Actinomycetes</taxon>
        <taxon>Micrococcales</taxon>
        <taxon>Microbacteriaceae</taxon>
        <taxon>Microbacterium</taxon>
    </lineage>
</organism>
<dbReference type="SUPFAM" id="SSF110857">
    <property type="entry name" value="Gamma-glutamyl cyclotransferase-like"/>
    <property type="match status" value="1"/>
</dbReference>
<gene>
    <name evidence="2" type="ORF">ACFQRL_07595</name>
</gene>
<reference evidence="3" key="1">
    <citation type="journal article" date="2019" name="Int. J. Syst. Evol. Microbiol.">
        <title>The Global Catalogue of Microorganisms (GCM) 10K type strain sequencing project: providing services to taxonomists for standard genome sequencing and annotation.</title>
        <authorList>
            <consortium name="The Broad Institute Genomics Platform"/>
            <consortium name="The Broad Institute Genome Sequencing Center for Infectious Disease"/>
            <person name="Wu L."/>
            <person name="Ma J."/>
        </authorList>
    </citation>
    <scope>NUCLEOTIDE SEQUENCE [LARGE SCALE GENOMIC DNA]</scope>
    <source>
        <strain evidence="3">CGMCC 1.15772</strain>
    </source>
</reference>
<accession>A0ABW2HBX8</accession>
<evidence type="ECO:0000259" key="1">
    <source>
        <dbReference type="Pfam" id="PF06094"/>
    </source>
</evidence>
<sequence length="116" mass="12927">MSTTADQLLFSYGALLGDDLRRLTFGRIIATEAAVLTGYTVDYVEVEDTRFGELTGLASHPMLRRTGNSHDKVVGELLLLTEQELDAADQFEMSLFRRGTVTLDSGREAWAYFSSR</sequence>
<comment type="caution">
    <text evidence="2">The sequence shown here is derived from an EMBL/GenBank/DDBJ whole genome shotgun (WGS) entry which is preliminary data.</text>
</comment>
<keyword evidence="3" id="KW-1185">Reference proteome</keyword>
<feature type="domain" description="Gamma-glutamylcyclotransferase AIG2-like" evidence="1">
    <location>
        <begin position="9"/>
        <end position="114"/>
    </location>
</feature>
<dbReference type="InterPro" id="IPR036568">
    <property type="entry name" value="GGCT-like_sf"/>
</dbReference>
<dbReference type="RefSeq" id="WP_262873690.1">
    <property type="nucleotide sequence ID" value="NZ_BAABKW010000002.1"/>
</dbReference>
<dbReference type="Proteomes" id="UP001596507">
    <property type="component" value="Unassembled WGS sequence"/>
</dbReference>
<dbReference type="Gene3D" id="3.10.490.10">
    <property type="entry name" value="Gamma-glutamyl cyclotransferase-like"/>
    <property type="match status" value="1"/>
</dbReference>
<dbReference type="EMBL" id="JBHTBE010000001">
    <property type="protein sequence ID" value="MFC7268817.1"/>
    <property type="molecule type" value="Genomic_DNA"/>
</dbReference>
<evidence type="ECO:0000313" key="3">
    <source>
        <dbReference type="Proteomes" id="UP001596507"/>
    </source>
</evidence>
<protein>
    <submittedName>
        <fullName evidence="2">Gamma-glutamylcyclotransferase</fullName>
    </submittedName>
</protein>
<dbReference type="InterPro" id="IPR009288">
    <property type="entry name" value="AIG2-like_dom"/>
</dbReference>